<dbReference type="InterPro" id="IPR015425">
    <property type="entry name" value="FH2_Formin"/>
</dbReference>
<feature type="compositionally biased region" description="Polar residues" evidence="4">
    <location>
        <begin position="51"/>
        <end position="62"/>
    </location>
</feature>
<dbReference type="Pfam" id="PF02181">
    <property type="entry name" value="FH2"/>
    <property type="match status" value="1"/>
</dbReference>
<dbReference type="SUPFAM" id="SSF101447">
    <property type="entry name" value="Formin homology 2 domain (FH2 domain)"/>
    <property type="match status" value="1"/>
</dbReference>
<feature type="domain" description="FH2" evidence="7">
    <location>
        <begin position="1294"/>
        <end position="1712"/>
    </location>
</feature>
<dbReference type="Proteomes" id="UP000750334">
    <property type="component" value="Unassembled WGS sequence"/>
</dbReference>
<feature type="compositionally biased region" description="Polar residues" evidence="4">
    <location>
        <begin position="258"/>
        <end position="302"/>
    </location>
</feature>
<dbReference type="GO" id="GO:0051016">
    <property type="term" value="P:barbed-end actin filament capping"/>
    <property type="evidence" value="ECO:0007669"/>
    <property type="project" value="UniProtKB-ARBA"/>
</dbReference>
<feature type="compositionally biased region" description="Basic and acidic residues" evidence="4">
    <location>
        <begin position="2463"/>
        <end position="2472"/>
    </location>
</feature>
<dbReference type="GO" id="GO:0000131">
    <property type="term" value="C:incipient cellular bud site"/>
    <property type="evidence" value="ECO:0007669"/>
    <property type="project" value="UniProtKB-ARBA"/>
</dbReference>
<dbReference type="GO" id="GO:0032991">
    <property type="term" value="C:protein-containing complex"/>
    <property type="evidence" value="ECO:0007669"/>
    <property type="project" value="UniProtKB-ARBA"/>
</dbReference>
<evidence type="ECO:0000259" key="6">
    <source>
        <dbReference type="PROSITE" id="PS51232"/>
    </source>
</evidence>
<feature type="region of interest" description="Disordered" evidence="4">
    <location>
        <begin position="254"/>
        <end position="302"/>
    </location>
</feature>
<dbReference type="SMART" id="SM01139">
    <property type="entry name" value="Drf_FH3"/>
    <property type="match status" value="1"/>
</dbReference>
<dbReference type="GO" id="GO:1903475">
    <property type="term" value="P:mitotic actomyosin contractile ring assembly"/>
    <property type="evidence" value="ECO:0007669"/>
    <property type="project" value="UniProtKB-ARBA"/>
</dbReference>
<dbReference type="PROSITE" id="PS51444">
    <property type="entry name" value="FH2"/>
    <property type="match status" value="1"/>
</dbReference>
<feature type="compositionally biased region" description="Pro residues" evidence="4">
    <location>
        <begin position="1262"/>
        <end position="1274"/>
    </location>
</feature>
<feature type="region of interest" description="Disordered" evidence="4">
    <location>
        <begin position="1"/>
        <end position="152"/>
    </location>
</feature>
<evidence type="ECO:0000256" key="2">
    <source>
        <dbReference type="ARBA" id="ARBA00037935"/>
    </source>
</evidence>
<feature type="region of interest" description="Disordered" evidence="4">
    <location>
        <begin position="904"/>
        <end position="937"/>
    </location>
</feature>
<proteinExistence type="inferred from homology"/>
<dbReference type="FunFam" id="1.20.58.2220:FF:000006">
    <property type="entry name" value="Cytokinesis protein sepA"/>
    <property type="match status" value="1"/>
</dbReference>
<dbReference type="Pfam" id="PF06367">
    <property type="entry name" value="Drf_FH3"/>
    <property type="match status" value="1"/>
</dbReference>
<feature type="domain" description="DAD" evidence="5">
    <location>
        <begin position="1743"/>
        <end position="1775"/>
    </location>
</feature>
<dbReference type="GO" id="GO:0003779">
    <property type="term" value="F:actin binding"/>
    <property type="evidence" value="ECO:0007669"/>
    <property type="project" value="InterPro"/>
</dbReference>
<feature type="compositionally biased region" description="Polar residues" evidence="4">
    <location>
        <begin position="1021"/>
        <end position="1030"/>
    </location>
</feature>
<feature type="region of interest" description="Disordered" evidence="4">
    <location>
        <begin position="2451"/>
        <end position="2646"/>
    </location>
</feature>
<feature type="coiled-coil region" evidence="3">
    <location>
        <begin position="1987"/>
        <end position="2042"/>
    </location>
</feature>
<evidence type="ECO:0008006" key="10">
    <source>
        <dbReference type="Google" id="ProtNLM"/>
    </source>
</evidence>
<dbReference type="FunFam" id="6.10.30.50:FF:000001">
    <property type="entry name" value="Cytokinesis sepA protein"/>
    <property type="match status" value="1"/>
</dbReference>
<dbReference type="Gene3D" id="1.20.58.2220">
    <property type="entry name" value="Formin, FH2 domain"/>
    <property type="match status" value="1"/>
</dbReference>
<gene>
    <name evidence="8" type="ORF">C6P45_005182</name>
</gene>
<dbReference type="PROSITE" id="PS51232">
    <property type="entry name" value="GBD_FH3"/>
    <property type="match status" value="1"/>
</dbReference>
<feature type="compositionally biased region" description="Acidic residues" evidence="4">
    <location>
        <begin position="2635"/>
        <end position="2646"/>
    </location>
</feature>
<organism evidence="8 9">
    <name type="scientific">Maudiozyma exigua</name>
    <name type="common">Yeast</name>
    <name type="synonym">Kazachstania exigua</name>
    <dbReference type="NCBI Taxonomy" id="34358"/>
    <lineage>
        <taxon>Eukaryota</taxon>
        <taxon>Fungi</taxon>
        <taxon>Dikarya</taxon>
        <taxon>Ascomycota</taxon>
        <taxon>Saccharomycotina</taxon>
        <taxon>Saccharomycetes</taxon>
        <taxon>Saccharomycetales</taxon>
        <taxon>Saccharomycetaceae</taxon>
        <taxon>Maudiozyma</taxon>
    </lineage>
</organism>
<feature type="compositionally biased region" description="Low complexity" evidence="4">
    <location>
        <begin position="40"/>
        <end position="50"/>
    </location>
</feature>
<feature type="compositionally biased region" description="Acidic residues" evidence="4">
    <location>
        <begin position="2505"/>
        <end position="2514"/>
    </location>
</feature>
<feature type="compositionally biased region" description="Basic and acidic residues" evidence="4">
    <location>
        <begin position="2490"/>
        <end position="2504"/>
    </location>
</feature>
<evidence type="ECO:0000259" key="7">
    <source>
        <dbReference type="PROSITE" id="PS51444"/>
    </source>
</evidence>
<feature type="compositionally biased region" description="Pro residues" evidence="4">
    <location>
        <begin position="1240"/>
        <end position="1251"/>
    </location>
</feature>
<feature type="region of interest" description="Disordered" evidence="4">
    <location>
        <begin position="1708"/>
        <end position="1746"/>
    </location>
</feature>
<keyword evidence="9" id="KW-1185">Reference proteome</keyword>
<feature type="compositionally biased region" description="Low complexity" evidence="4">
    <location>
        <begin position="139"/>
        <end position="152"/>
    </location>
</feature>
<dbReference type="Gene3D" id="6.10.140.910">
    <property type="match status" value="1"/>
</dbReference>
<accession>A0A9P6WAT7</accession>
<comment type="caution">
    <text evidence="8">The sequence shown here is derived from an EMBL/GenBank/DDBJ whole genome shotgun (WGS) entry which is preliminary data.</text>
</comment>
<feature type="compositionally biased region" description="Low complexity" evidence="4">
    <location>
        <begin position="1867"/>
        <end position="1879"/>
    </location>
</feature>
<feature type="compositionally biased region" description="Low complexity" evidence="4">
    <location>
        <begin position="1069"/>
        <end position="1089"/>
    </location>
</feature>
<feature type="region of interest" description="Disordered" evidence="4">
    <location>
        <begin position="1013"/>
        <end position="1032"/>
    </location>
</feature>
<name>A0A9P6WAT7_MAUEX</name>
<dbReference type="PANTHER" id="PTHR47102:SF2">
    <property type="entry name" value="PROTEIN BNI1"/>
    <property type="match status" value="1"/>
</dbReference>
<feature type="compositionally biased region" description="Low complexity" evidence="4">
    <location>
        <begin position="64"/>
        <end position="77"/>
    </location>
</feature>
<keyword evidence="1 3" id="KW-0175">Coiled coil</keyword>
<dbReference type="GO" id="GO:0071474">
    <property type="term" value="P:cellular hyperosmotic response"/>
    <property type="evidence" value="ECO:0007669"/>
    <property type="project" value="UniProtKB-ARBA"/>
</dbReference>
<dbReference type="PANTHER" id="PTHR47102">
    <property type="entry name" value="PROTEIN BNI1"/>
    <property type="match status" value="1"/>
</dbReference>
<dbReference type="GO" id="GO:0070649">
    <property type="term" value="P:formin-nucleated actin cable assembly"/>
    <property type="evidence" value="ECO:0007669"/>
    <property type="project" value="UniProtKB-ARBA"/>
</dbReference>
<dbReference type="InterPro" id="IPR009449">
    <property type="entry name" value="Sec2_N"/>
</dbReference>
<dbReference type="SMART" id="SM00498">
    <property type="entry name" value="FH2"/>
    <property type="match status" value="1"/>
</dbReference>
<dbReference type="SMART" id="SM01140">
    <property type="entry name" value="Drf_GBD"/>
    <property type="match status" value="1"/>
</dbReference>
<dbReference type="InterPro" id="IPR016024">
    <property type="entry name" value="ARM-type_fold"/>
</dbReference>
<dbReference type="InterPro" id="IPR011989">
    <property type="entry name" value="ARM-like"/>
</dbReference>
<evidence type="ECO:0000256" key="1">
    <source>
        <dbReference type="ARBA" id="ARBA00023054"/>
    </source>
</evidence>
<dbReference type="GO" id="GO:0005938">
    <property type="term" value="C:cell cortex"/>
    <property type="evidence" value="ECO:0007669"/>
    <property type="project" value="UniProtKB-ARBA"/>
</dbReference>
<evidence type="ECO:0000313" key="8">
    <source>
        <dbReference type="EMBL" id="KAG0667951.1"/>
    </source>
</evidence>
<reference evidence="8 9" key="1">
    <citation type="submission" date="2020-11" db="EMBL/GenBank/DDBJ databases">
        <title>Kefir isolates.</title>
        <authorList>
            <person name="Marcisauskas S."/>
            <person name="Kim Y."/>
            <person name="Blasche S."/>
        </authorList>
    </citation>
    <scope>NUCLEOTIDE SEQUENCE [LARGE SCALE GENOMIC DNA]</scope>
    <source>
        <strain evidence="8 9">OG2</strain>
    </source>
</reference>
<dbReference type="InterPro" id="IPR010473">
    <property type="entry name" value="GTPase-bd"/>
</dbReference>
<dbReference type="InterPro" id="IPR051661">
    <property type="entry name" value="Actin_filament_regulator"/>
</dbReference>
<feature type="compositionally biased region" description="Basic and acidic residues" evidence="4">
    <location>
        <begin position="82"/>
        <end position="91"/>
    </location>
</feature>
<dbReference type="Gene3D" id="1.25.10.10">
    <property type="entry name" value="Leucine-rich Repeat Variant"/>
    <property type="match status" value="1"/>
</dbReference>
<dbReference type="GO" id="GO:0043332">
    <property type="term" value="C:mating projection tip"/>
    <property type="evidence" value="ECO:0007669"/>
    <property type="project" value="TreeGrafter"/>
</dbReference>
<feature type="region of interest" description="Disordered" evidence="4">
    <location>
        <begin position="1054"/>
        <end position="1089"/>
    </location>
</feature>
<feature type="compositionally biased region" description="Low complexity" evidence="4">
    <location>
        <begin position="1"/>
        <end position="29"/>
    </location>
</feature>
<evidence type="ECO:0000256" key="4">
    <source>
        <dbReference type="SAM" id="MobiDB-lite"/>
    </source>
</evidence>
<dbReference type="GO" id="GO:0045010">
    <property type="term" value="P:actin nucleation"/>
    <property type="evidence" value="ECO:0007669"/>
    <property type="project" value="UniProtKB-ARBA"/>
</dbReference>
<dbReference type="Gene3D" id="1.10.238.150">
    <property type="entry name" value="Formin, FH3 diaphanous domain"/>
    <property type="match status" value="1"/>
</dbReference>
<evidence type="ECO:0000256" key="3">
    <source>
        <dbReference type="SAM" id="Coils"/>
    </source>
</evidence>
<dbReference type="SUPFAM" id="SSF48371">
    <property type="entry name" value="ARM repeat"/>
    <property type="match status" value="1"/>
</dbReference>
<dbReference type="InterPro" id="IPR014768">
    <property type="entry name" value="GBD/FH3_dom"/>
</dbReference>
<dbReference type="Pfam" id="PF06428">
    <property type="entry name" value="Sec2p"/>
    <property type="match status" value="1"/>
</dbReference>
<feature type="compositionally biased region" description="Acidic residues" evidence="4">
    <location>
        <begin position="1184"/>
        <end position="1196"/>
    </location>
</feature>
<dbReference type="GO" id="GO:0032153">
    <property type="term" value="C:cell division site"/>
    <property type="evidence" value="ECO:0007669"/>
    <property type="project" value="UniProtKB-ARBA"/>
</dbReference>
<dbReference type="GO" id="GO:0031267">
    <property type="term" value="F:small GTPase binding"/>
    <property type="evidence" value="ECO:0007669"/>
    <property type="project" value="InterPro"/>
</dbReference>
<feature type="domain" description="GBD/FH3" evidence="6">
    <location>
        <begin position="199"/>
        <end position="702"/>
    </location>
</feature>
<feature type="region of interest" description="Disordered" evidence="4">
    <location>
        <begin position="1866"/>
        <end position="1906"/>
    </location>
</feature>
<dbReference type="CDD" id="cd21044">
    <property type="entry name" value="Rab11BD_RAB3IP_like"/>
    <property type="match status" value="1"/>
</dbReference>
<feature type="compositionally biased region" description="Basic and acidic residues" evidence="4">
    <location>
        <begin position="1054"/>
        <end position="1064"/>
    </location>
</feature>
<dbReference type="Pfam" id="PF25555">
    <property type="entry name" value="RAB3A-like_C"/>
    <property type="match status" value="1"/>
</dbReference>
<feature type="compositionally biased region" description="Polar residues" evidence="4">
    <location>
        <begin position="92"/>
        <end position="127"/>
    </location>
</feature>
<dbReference type="GO" id="GO:0005934">
    <property type="term" value="C:cellular bud tip"/>
    <property type="evidence" value="ECO:0007669"/>
    <property type="project" value="UniProtKB-ARBA"/>
</dbReference>
<dbReference type="OrthoDB" id="1104827at2759"/>
<dbReference type="GO" id="GO:0030010">
    <property type="term" value="P:establishment of cell polarity"/>
    <property type="evidence" value="ECO:0007669"/>
    <property type="project" value="UniProtKB-ARBA"/>
</dbReference>
<dbReference type="GO" id="GO:0005522">
    <property type="term" value="F:profilin binding"/>
    <property type="evidence" value="ECO:0007669"/>
    <property type="project" value="UniProtKB-ARBA"/>
</dbReference>
<feature type="region of interest" description="Disordered" evidence="4">
    <location>
        <begin position="1156"/>
        <end position="1295"/>
    </location>
</feature>
<protein>
    <recommendedName>
        <fullName evidence="10">FH2 domain-containing protein</fullName>
    </recommendedName>
</protein>
<feature type="compositionally biased region" description="Basic and acidic residues" evidence="4">
    <location>
        <begin position="1173"/>
        <end position="1183"/>
    </location>
</feature>
<feature type="region of interest" description="Disordered" evidence="4">
    <location>
        <begin position="314"/>
        <end position="337"/>
    </location>
</feature>
<feature type="region of interest" description="Disordered" evidence="4">
    <location>
        <begin position="1757"/>
        <end position="1776"/>
    </location>
</feature>
<dbReference type="PROSITE" id="PS51231">
    <property type="entry name" value="DAD"/>
    <property type="match status" value="1"/>
</dbReference>
<dbReference type="GO" id="GO:0015629">
    <property type="term" value="C:actin cytoskeleton"/>
    <property type="evidence" value="ECO:0007669"/>
    <property type="project" value="UniProtKB-ARBA"/>
</dbReference>
<dbReference type="SUPFAM" id="SSF144284">
    <property type="entry name" value="Sec2 N-terminal region"/>
    <property type="match status" value="1"/>
</dbReference>
<dbReference type="GO" id="GO:0005935">
    <property type="term" value="C:cellular bud neck"/>
    <property type="evidence" value="ECO:0007669"/>
    <property type="project" value="UniProtKB-ARBA"/>
</dbReference>
<feature type="coiled-coil region" evidence="3">
    <location>
        <begin position="2072"/>
        <end position="2099"/>
    </location>
</feature>
<dbReference type="InterPro" id="IPR042201">
    <property type="entry name" value="FH2_Formin_sf"/>
</dbReference>
<dbReference type="Gene3D" id="6.10.30.50">
    <property type="match status" value="1"/>
</dbReference>
<dbReference type="Pfam" id="PF06371">
    <property type="entry name" value="Drf_GBD"/>
    <property type="match status" value="1"/>
</dbReference>
<feature type="compositionally biased region" description="Polar residues" evidence="4">
    <location>
        <begin position="1161"/>
        <end position="1172"/>
    </location>
</feature>
<feature type="compositionally biased region" description="Low complexity" evidence="4">
    <location>
        <begin position="1282"/>
        <end position="1293"/>
    </location>
</feature>
<comment type="similarity">
    <text evidence="2">Belongs to the formin homology family. BNI1 subfamily.</text>
</comment>
<evidence type="ECO:0000259" key="5">
    <source>
        <dbReference type="PROSITE" id="PS51231"/>
    </source>
</evidence>
<feature type="coiled-coil region" evidence="3">
    <location>
        <begin position="722"/>
        <end position="799"/>
    </location>
</feature>
<dbReference type="EMBL" id="PUHR01000085">
    <property type="protein sequence ID" value="KAG0667951.1"/>
    <property type="molecule type" value="Genomic_DNA"/>
</dbReference>
<dbReference type="InterPro" id="IPR010472">
    <property type="entry name" value="FH3_dom"/>
</dbReference>
<sequence length="2646" mass="300203">MLKNLSSKESNSNDKPTSSNSNSNSNSGSRLFQNLKRFTNANNNNNNSSNQITTSMISSPKQIPTRTSPQRTSSSPSRTRKLGHDIQDHHSISNTTNDFKQPLSKNTSLNTQNIGQYMSTTKKSNVSPAVDSYHKRNQSIQSSSKYSYSRRSSQLSSLDNVNRLSREHTNQSSAASILSQGSFVNLSRFITPDGKLHLEMPADPYEVETLFEDIMLKRNILQNLPPLKQKELMSYDIKKKWLIVKQDLQNEIKRMKSKQQPSINSDNLSTMTSHTQQTSFTGTDKSPTTINNSGTYPNDSTRLTKLRTISNKNNMVPGSDSLYQQNERNVSTSSVTSDKTNRPPIYYVKKILAEKLSIDEINDLWVTLRTEQLDWVDAFLEHQGHIAMANSLMNTIYRTTPQDHLSTKLLDKENAFFKCFRVLIMLTQGLHEFTTHSLMSDTIARGLFSTRLSTKKMATEIFVMILQGKNRRNFEVVLQAIDQNFKIGQNAHMVSYFKKYPKDFSHLKADSELKVIQAWRYAVEQTLDGRGKMGSLVGASEDYKTTGGENTILEYCQLTMILINNICMGSDNIEQRMHLRTKLENSGFAKIMNRFELFDYDKIIQEIETYEDNKLDDFNTMLEKNNNNENVDLQDPVSLLGNLWQSCKGTDNEKTLVSLIQHIFLSSSRLIENKTDTTQLSKQLKLMDSLITNISASTADEESTMNMAIQRLYDSMQTDEVARRAILESRSLTKQLEEVQAEKELLTEKLSKAENGLVGQLQNDLQERERTLTKNQRVTAQLQNELDELKKKHLLEKHEQEVELRKMLTIMNSRPENEKKKHHKGSKSETGSEYKIFNEEKQKNIQKALQDGLRRANNDYTSDSKKFGMTVQPNKRLKFLRNQMESLENEARKLEMTNFADYDKSSLEPPVKVNSEPKSRKHKPRSKLPTIGKKKDDNEAQIKKLNELRVTLAQIQSESNDISKFNVEERVNEMFNDKKLLALQRLKELETKYKDFGIDFNVKDILGESATGLNLEDIPSNGKQNGNYSSLDPRMYESQLDEINKLTEELIRMRNKENEKKENNENEESSSTSSESSDSDDGSSVNDINYDMFSQNSEKSTGSGSFLEVLTQKYGTGAREPAHQATRNEKSFLNRVRKSSVPVPYLQELNQRVQTAPAIDNTPQETDDQNQTAEHRNHDKTFELTDDICIDNTDEDTQNKTLEEDITTNEKVSKVGESTEDETDRDDKEKSTVKSISSIPAPPPPPPPPMPVSSTTSISSMSPPPPPPAPPIPTPGSIKHNTSSPLLTQSPSLFERYPRPQKKLKQLHWEKIEPADNSVWNAGKAERFADDLYEKGVLSNLERAFAAREVKSIASKKKDDINKITFLSRDISQQFGINLHMFSSLSVDDLVLKLLKCDRDFLNSPSVIEFLSKPEIIEVSINLAKNYAPYTTEWEGIRKVEDAKPPEKDLNELQRADQLYVQLMVNLQSYWGSRMRALTVVTSYEREYNELLGKLRKVDKAVGCLQDSENIHNVFNVILAVGNYMNDTSKQAQGFKLTTLQRLTFIKDSTNSMTFLNYVEKIVRTNYPSFNDFLKELEPLTDVVKVSIDQLITDCRTFTQSVINVERSVDIGNLSDSSNFHPQDRVLAKVLPVLPEARKKADLLENEVKLTMLEFSGLLQVYGEDPEDKFAKNSFFRKFVDFINEYKKAQTQNIKAEDEEKLYEKHKKMVEDQQRKQQAEEEERRKRLEHVDHDNDHDEGGEDEDRRAVMDKLLEQLKNAGPQKSDPSSARKRALVRKKVIGDKDLSIDTTHDLETDEESLVYSPASSVATKTPLGLNSPTSSFNSANKHLASPSKHSRLRTVDASIDEEEAEIQDRATTLLMELRGASSASSSSPKKGSSLDERKERLRARREKSSRSADSSNKLKFFDTQDDTILEEENATADYNTKDANAVDLANKDEQDDENMIAPKPSDTLIESMDRQSQLEDKLRQANKLIQSQATSVSTLEAVQNEHSSLKEKMTEKDATIESLQDELKSENKLRIDAESEVEKLSQEVEDLTASLFAEANNMVADARKEKHTTEILNTKLVEQLRDKDNMLETLTIQLKNLKKVLQDAEKESISNQSSRYSTVLNDSETISGRSLNRVNTSNSSIMKDPDNVIMYSPYVTTIRYDLTLFNEFLKFIAVLPYCKSIRESASESKLLRRLINDEVQTVLRIDNAPGIGWLAKKSLMQQMVDGLVVLEPLSGVNETYQIGYRSASGSTPQSIKNDTSNSESHMFNYPANSPPVAVHGPCALCGESRDDIIEHARMHVLKVQSRGDDGKLTVTSTYSLCYCCVNKVRQTGQIFAFLRSLKLGTWHLEKVTLKTIEKGDWSKVNNSAPIATRRPAPLDKKSKRKSFMEGLGIAANKVTPEVETSNSVVERAGFPTTNIQRAWLHLCQLRSMLFWTHVGIWSTDDSIASKIGPVIKSKDDSIETQTPIDINEWKHSRSEESLTSTKNSNDEKDDMFDFESKSDLGREEHSTDVEEQPVDENAETNKDVTLTEESKEETATKMTIEQTEEDTKKKESSPKILDQSLDPKSDETQEEKKAGVHDSEEDISENAAIADTTDNEIVIESETPKIDSANDNSDVNSIDILNDYTEQEELKETSTSPSNEDEFDDAQEHI</sequence>
<feature type="compositionally biased region" description="Basic and acidic residues" evidence="4">
    <location>
        <begin position="1709"/>
        <end position="1746"/>
    </location>
</feature>
<evidence type="ECO:0000313" key="9">
    <source>
        <dbReference type="Proteomes" id="UP000750334"/>
    </source>
</evidence>
<feature type="compositionally biased region" description="Basic and acidic residues" evidence="4">
    <location>
        <begin position="2557"/>
        <end position="2574"/>
    </location>
</feature>
<feature type="region of interest" description="Disordered" evidence="4">
    <location>
        <begin position="1820"/>
        <end position="1848"/>
    </location>
</feature>
<feature type="compositionally biased region" description="Polar residues" evidence="4">
    <location>
        <begin position="30"/>
        <end position="39"/>
    </location>
</feature>
<dbReference type="InterPro" id="IPR014767">
    <property type="entry name" value="DAD_dom"/>
</dbReference>
<feature type="compositionally biased region" description="Low complexity" evidence="4">
    <location>
        <begin position="1252"/>
        <end position="1261"/>
    </location>
</feature>